<sequence length="141" mass="16011">MAARPRTAQPVAVNSESEDEAHEVNNSVMKTAENIVIMSKKRREARRLTIDGEHQQSCKELKAKIENIYAARKNKTTMSRQMLLERLETLNNRRENLEKLILTSVSHIELQTKNISSEIVAMLQGRLEELEELPSGATVTV</sequence>
<dbReference type="Proteomes" id="UP000254866">
    <property type="component" value="Unassembled WGS sequence"/>
</dbReference>
<evidence type="ECO:0000313" key="3">
    <source>
        <dbReference type="Proteomes" id="UP000254866"/>
    </source>
</evidence>
<dbReference type="EMBL" id="NPIC01000004">
    <property type="protein sequence ID" value="RDL36898.1"/>
    <property type="molecule type" value="Genomic_DNA"/>
</dbReference>
<name>A0A370TN15_9HELO</name>
<reference evidence="2 3" key="1">
    <citation type="journal article" date="2018" name="IMA Fungus">
        <title>IMA Genome-F 9: Draft genome sequence of Annulohypoxylon stygium, Aspergillus mulundensis, Berkeleyomyces basicola (syn. Thielaviopsis basicola), Ceratocystis smalleyi, two Cercospora beticola strains, Coleophoma cylindrospora, Fusarium fracticaudum, Phialophora cf. hyalina, and Morchella septimelata.</title>
        <authorList>
            <person name="Wingfield B.D."/>
            <person name="Bills G.F."/>
            <person name="Dong Y."/>
            <person name="Huang W."/>
            <person name="Nel W.J."/>
            <person name="Swalarsk-Parry B.S."/>
            <person name="Vaghefi N."/>
            <person name="Wilken P.M."/>
            <person name="An Z."/>
            <person name="de Beer Z.W."/>
            <person name="De Vos L."/>
            <person name="Chen L."/>
            <person name="Duong T.A."/>
            <person name="Gao Y."/>
            <person name="Hammerbacher A."/>
            <person name="Kikkert J.R."/>
            <person name="Li Y."/>
            <person name="Li H."/>
            <person name="Li K."/>
            <person name="Li Q."/>
            <person name="Liu X."/>
            <person name="Ma X."/>
            <person name="Naidoo K."/>
            <person name="Pethybridge S.J."/>
            <person name="Sun J."/>
            <person name="Steenkamp E.T."/>
            <person name="van der Nest M.A."/>
            <person name="van Wyk S."/>
            <person name="Wingfield M.J."/>
            <person name="Xiong C."/>
            <person name="Yue Q."/>
            <person name="Zhang X."/>
        </authorList>
    </citation>
    <scope>NUCLEOTIDE SEQUENCE [LARGE SCALE GENOMIC DNA]</scope>
    <source>
        <strain evidence="2 3">BP 5553</strain>
    </source>
</reference>
<dbReference type="AlphaFoldDB" id="A0A370TN15"/>
<keyword evidence="3" id="KW-1185">Reference proteome</keyword>
<protein>
    <submittedName>
        <fullName evidence="2">Uncharacterized protein</fullName>
    </submittedName>
</protein>
<comment type="caution">
    <text evidence="2">The sequence shown here is derived from an EMBL/GenBank/DDBJ whole genome shotgun (WGS) entry which is preliminary data.</text>
</comment>
<proteinExistence type="predicted"/>
<organism evidence="2 3">
    <name type="scientific">Venustampulla echinocandica</name>
    <dbReference type="NCBI Taxonomy" id="2656787"/>
    <lineage>
        <taxon>Eukaryota</taxon>
        <taxon>Fungi</taxon>
        <taxon>Dikarya</taxon>
        <taxon>Ascomycota</taxon>
        <taxon>Pezizomycotina</taxon>
        <taxon>Leotiomycetes</taxon>
        <taxon>Helotiales</taxon>
        <taxon>Pleuroascaceae</taxon>
        <taxon>Venustampulla</taxon>
    </lineage>
</organism>
<dbReference type="GeneID" id="43599099"/>
<evidence type="ECO:0000313" key="2">
    <source>
        <dbReference type="EMBL" id="RDL36898.1"/>
    </source>
</evidence>
<dbReference type="OrthoDB" id="3438854at2759"/>
<evidence type="ECO:0000256" key="1">
    <source>
        <dbReference type="SAM" id="MobiDB-lite"/>
    </source>
</evidence>
<accession>A0A370TN15</accession>
<feature type="region of interest" description="Disordered" evidence="1">
    <location>
        <begin position="1"/>
        <end position="23"/>
    </location>
</feature>
<gene>
    <name evidence="2" type="ORF">BP5553_06250</name>
</gene>
<dbReference type="RefSeq" id="XP_031869554.1">
    <property type="nucleotide sequence ID" value="XM_032014873.1"/>
</dbReference>